<evidence type="ECO:0000313" key="2">
    <source>
        <dbReference type="Proteomes" id="UP000636709"/>
    </source>
</evidence>
<dbReference type="AlphaFoldDB" id="A0A835DUV6"/>
<dbReference type="PANTHER" id="PTHR34835">
    <property type="entry name" value="OS07G0283600 PROTEIN-RELATED"/>
    <property type="match status" value="1"/>
</dbReference>
<keyword evidence="2" id="KW-1185">Reference proteome</keyword>
<protein>
    <recommendedName>
        <fullName evidence="3">Aminotransferase-like plant mobile domain-containing protein</fullName>
    </recommendedName>
</protein>
<accession>A0A835DUV6</accession>
<gene>
    <name evidence="1" type="ORF">HU200_063982</name>
</gene>
<dbReference type="PANTHER" id="PTHR34835:SF34">
    <property type="entry name" value="OS08G0555500 PROTEIN"/>
    <property type="match status" value="1"/>
</dbReference>
<dbReference type="EMBL" id="JACEFO010002735">
    <property type="protein sequence ID" value="KAF8650284.1"/>
    <property type="molecule type" value="Genomic_DNA"/>
</dbReference>
<evidence type="ECO:0000313" key="1">
    <source>
        <dbReference type="EMBL" id="KAF8650284.1"/>
    </source>
</evidence>
<organism evidence="1 2">
    <name type="scientific">Digitaria exilis</name>
    <dbReference type="NCBI Taxonomy" id="1010633"/>
    <lineage>
        <taxon>Eukaryota</taxon>
        <taxon>Viridiplantae</taxon>
        <taxon>Streptophyta</taxon>
        <taxon>Embryophyta</taxon>
        <taxon>Tracheophyta</taxon>
        <taxon>Spermatophyta</taxon>
        <taxon>Magnoliopsida</taxon>
        <taxon>Liliopsida</taxon>
        <taxon>Poales</taxon>
        <taxon>Poaceae</taxon>
        <taxon>PACMAD clade</taxon>
        <taxon>Panicoideae</taxon>
        <taxon>Panicodae</taxon>
        <taxon>Paniceae</taxon>
        <taxon>Anthephorinae</taxon>
        <taxon>Digitaria</taxon>
    </lineage>
</organism>
<reference evidence="1" key="1">
    <citation type="submission" date="2020-07" db="EMBL/GenBank/DDBJ databases">
        <title>Genome sequence and genetic diversity analysis of an under-domesticated orphan crop, white fonio (Digitaria exilis).</title>
        <authorList>
            <person name="Bennetzen J.L."/>
            <person name="Chen S."/>
            <person name="Ma X."/>
            <person name="Wang X."/>
            <person name="Yssel A.E.J."/>
            <person name="Chaluvadi S.R."/>
            <person name="Johnson M."/>
            <person name="Gangashetty P."/>
            <person name="Hamidou F."/>
            <person name="Sanogo M.D."/>
            <person name="Zwaenepoel A."/>
            <person name="Wallace J."/>
            <person name="Van De Peer Y."/>
            <person name="Van Deynze A."/>
        </authorList>
    </citation>
    <scope>NUCLEOTIDE SEQUENCE</scope>
    <source>
        <tissue evidence="1">Leaves</tissue>
    </source>
</reference>
<proteinExistence type="predicted"/>
<dbReference type="Proteomes" id="UP000636709">
    <property type="component" value="Unassembled WGS sequence"/>
</dbReference>
<comment type="caution">
    <text evidence="1">The sequence shown here is derived from an EMBL/GenBank/DDBJ whole genome shotgun (WGS) entry which is preliminary data.</text>
</comment>
<name>A0A835DUV6_9POAL</name>
<evidence type="ECO:0008006" key="3">
    <source>
        <dbReference type="Google" id="ProtNLM"/>
    </source>
</evidence>
<dbReference type="OrthoDB" id="681927at2759"/>
<sequence>MNEFNDEQRGAVKDSGLGSLLKLNKLVIRRDLCKEIANTFDLETEEFDIGGKRVRMSMKESEHILSLPSEGDEIKEPPKSTLKEYFSNNKTSGEDFISHFVLYAIGLYMCPTLQTYVNSEYLALIEDVANIKNLNWTSLVHNFLIASIREYRRVPSTNLKGNLALLQVSQYFHVTK</sequence>